<proteinExistence type="predicted"/>
<evidence type="ECO:0008006" key="3">
    <source>
        <dbReference type="Google" id="ProtNLM"/>
    </source>
</evidence>
<gene>
    <name evidence="2" type="ORF">D5Q97_23255</name>
</gene>
<evidence type="ECO:0000313" key="2">
    <source>
        <dbReference type="EMBL" id="EBO1428191.1"/>
    </source>
</evidence>
<dbReference type="AlphaFoldDB" id="A0A5T9SMI0"/>
<protein>
    <recommendedName>
        <fullName evidence="3">16.5 kDa protein</fullName>
    </recommendedName>
</protein>
<organism evidence="2">
    <name type="scientific">Salmonella enterica</name>
    <name type="common">Salmonella choleraesuis</name>
    <dbReference type="NCBI Taxonomy" id="28901"/>
    <lineage>
        <taxon>Bacteria</taxon>
        <taxon>Pseudomonadati</taxon>
        <taxon>Pseudomonadota</taxon>
        <taxon>Gammaproteobacteria</taxon>
        <taxon>Enterobacterales</taxon>
        <taxon>Enterobacteriaceae</taxon>
        <taxon>Salmonella</taxon>
    </lineage>
</organism>
<feature type="region of interest" description="Disordered" evidence="1">
    <location>
        <begin position="1"/>
        <end position="24"/>
    </location>
</feature>
<comment type="caution">
    <text evidence="2">The sequence shown here is derived from an EMBL/GenBank/DDBJ whole genome shotgun (WGS) entry which is preliminary data.</text>
</comment>
<feature type="region of interest" description="Disordered" evidence="1">
    <location>
        <begin position="129"/>
        <end position="151"/>
    </location>
</feature>
<accession>A0A5T9SMI0</accession>
<reference evidence="2" key="1">
    <citation type="submission" date="2018-10" db="EMBL/GenBank/DDBJ databases">
        <authorList>
            <consortium name="Veterinary Laboratory Investigation and Response Network"/>
        </authorList>
    </citation>
    <scope>NUCLEOTIDE SEQUENCE</scope>
    <source>
        <strain evidence="2">SAL-18-VL-OH-GA-0003</strain>
    </source>
</reference>
<sequence length="151" mass="16233">MDLNFLTGNPSQNAGGMSWLTGNNQNQNFSTPAMRYQPGMTLGDYTSPGTSTAGNSSMFGGASQGLGMNIPTFQLGLSALGSLANIYGGFQANRLAKDQLSFTKDITNTNLNNSIKSYNTALEDRARSRAVAENRDQSTADEYIEKNKLSR</sequence>
<name>A0A5T9SMI0_SALER</name>
<evidence type="ECO:0000256" key="1">
    <source>
        <dbReference type="SAM" id="MobiDB-lite"/>
    </source>
</evidence>
<dbReference type="EMBL" id="AAGHOJ010000072">
    <property type="protein sequence ID" value="EBO1428191.1"/>
    <property type="molecule type" value="Genomic_DNA"/>
</dbReference>